<accession>A0AC35TTY5</accession>
<dbReference type="Proteomes" id="UP000095286">
    <property type="component" value="Unplaced"/>
</dbReference>
<reference evidence="2" key="1">
    <citation type="submission" date="2016-11" db="UniProtKB">
        <authorList>
            <consortium name="WormBaseParasite"/>
        </authorList>
    </citation>
    <scope>IDENTIFICATION</scope>
    <source>
        <strain evidence="2">KR3021</strain>
    </source>
</reference>
<evidence type="ECO:0000313" key="1">
    <source>
        <dbReference type="Proteomes" id="UP000095286"/>
    </source>
</evidence>
<sequence length="640" mass="73524">MKESSRKVFTLKLINRNFECLGIVSNDDEEDVFCKTVFSEGTSNTTIMNHCFNHRNLKQVIQDDRDNLPSIANKGCKRVNDIPLINEDAPAKRSATTIFSKINTSTPFSISHKQSLSKKLFLTSAISNLVIGASLSYSIVDNPAFVELIEKISNFSKEDIPSRNTIVSSINKEANDLTSRMIDVLKDQKFALSFDEWSRKELQVIIIVVFWKGNSRILGLQEISTSTKSIDIKNDIELIVDKFKLNMDNCLGITSDGASNVNRTIKLFEKSRIWCFSHVMSLICKDTCKASSSIQTFISKIRKEVNKLKAPKKYRESPLAQSKLKLRTDVDIRWYSTVQMMSSIVNACHKTNNLFEFTELEIKCMKFLIKLLSPFKKFILIAQTKSVIHYIELFHNLIREIESIPDFQIDENLSSSEEFPQLLNLNQKETSVIIEEENYLDSESESDNSEDDLWSDSSSIIDGPTIGYSNIESELKIYRCNLILNAKKRLMYALNDFTLMNASYCNPRLAYHKDVSNYDGWSVVEERLGLKENNQINQRNNISSRCFEPAVTKSDCVAQYKASLNDDIQSIEEFYKINGFRFEKIDKHYRDYEIIPCTSIRSESGFSRLGFTRSSRRQRLTTTNISNLLFLNDHLIQSRK</sequence>
<proteinExistence type="predicted"/>
<organism evidence="1 2">
    <name type="scientific">Rhabditophanes sp. KR3021</name>
    <dbReference type="NCBI Taxonomy" id="114890"/>
    <lineage>
        <taxon>Eukaryota</taxon>
        <taxon>Metazoa</taxon>
        <taxon>Ecdysozoa</taxon>
        <taxon>Nematoda</taxon>
        <taxon>Chromadorea</taxon>
        <taxon>Rhabditida</taxon>
        <taxon>Tylenchina</taxon>
        <taxon>Panagrolaimomorpha</taxon>
        <taxon>Strongyloidoidea</taxon>
        <taxon>Alloionematidae</taxon>
        <taxon>Rhabditophanes</taxon>
    </lineage>
</organism>
<dbReference type="WBParaSite" id="RSKR_0000413650.1">
    <property type="protein sequence ID" value="RSKR_0000413650.1"/>
    <property type="gene ID" value="RSKR_0000413650"/>
</dbReference>
<name>A0AC35TTY5_9BILA</name>
<evidence type="ECO:0000313" key="2">
    <source>
        <dbReference type="WBParaSite" id="RSKR_0000413650.1"/>
    </source>
</evidence>
<protein>
    <submittedName>
        <fullName evidence="2">Dimer_Tnp_hAT domain-containing protein</fullName>
    </submittedName>
</protein>